<dbReference type="PANTHER" id="PTHR34978">
    <property type="entry name" value="POSSIBLE SENSOR-TRANSDUCER PROTEIN BLAR"/>
    <property type="match status" value="1"/>
</dbReference>
<keyword evidence="6" id="KW-1185">Reference proteome</keyword>
<dbReference type="Proteomes" id="UP001529380">
    <property type="component" value="Unassembled WGS sequence"/>
</dbReference>
<feature type="region of interest" description="Disordered" evidence="1">
    <location>
        <begin position="359"/>
        <end position="386"/>
    </location>
</feature>
<dbReference type="SUPFAM" id="SSF51261">
    <property type="entry name" value="Duplicated hybrid motif"/>
    <property type="match status" value="1"/>
</dbReference>
<name>A0ABT7UP14_9FIRM</name>
<feature type="domain" description="M23ase beta-sheet core" evidence="3">
    <location>
        <begin position="508"/>
        <end position="598"/>
    </location>
</feature>
<feature type="domain" description="Peptidase M56" evidence="4">
    <location>
        <begin position="12"/>
        <end position="302"/>
    </location>
</feature>
<dbReference type="Gene3D" id="2.70.70.10">
    <property type="entry name" value="Glucose Permease (Domain IIA)"/>
    <property type="match status" value="1"/>
</dbReference>
<evidence type="ECO:0000259" key="4">
    <source>
        <dbReference type="Pfam" id="PF05569"/>
    </source>
</evidence>
<dbReference type="CDD" id="cd12797">
    <property type="entry name" value="M23_peptidase"/>
    <property type="match status" value="1"/>
</dbReference>
<dbReference type="InterPro" id="IPR008756">
    <property type="entry name" value="Peptidase_M56"/>
</dbReference>
<feature type="transmembrane region" description="Helical" evidence="2">
    <location>
        <begin position="6"/>
        <end position="30"/>
    </location>
</feature>
<evidence type="ECO:0000256" key="1">
    <source>
        <dbReference type="SAM" id="MobiDB-lite"/>
    </source>
</evidence>
<dbReference type="CDD" id="cd07341">
    <property type="entry name" value="M56_BlaR1_MecR1_like"/>
    <property type="match status" value="1"/>
</dbReference>
<evidence type="ECO:0000313" key="6">
    <source>
        <dbReference type="Proteomes" id="UP001529380"/>
    </source>
</evidence>
<dbReference type="PANTHER" id="PTHR34978:SF3">
    <property type="entry name" value="SLR0241 PROTEIN"/>
    <property type="match status" value="1"/>
</dbReference>
<proteinExistence type="predicted"/>
<feature type="transmembrane region" description="Helical" evidence="2">
    <location>
        <begin position="120"/>
        <end position="138"/>
    </location>
</feature>
<reference evidence="6" key="2">
    <citation type="submission" date="2023-06" db="EMBL/GenBank/DDBJ databases">
        <title>Identification and characterization of horizontal gene transfer across gut microbiota members of farm animals based on homology search.</title>
        <authorList>
            <person name="Zeman M."/>
            <person name="Kubasova T."/>
            <person name="Jahodarova E."/>
            <person name="Nykrynova M."/>
            <person name="Rychlik I."/>
        </authorList>
    </citation>
    <scope>NUCLEOTIDE SEQUENCE [LARGE SCALE GENOMIC DNA]</scope>
    <source>
        <strain evidence="6">ET340</strain>
    </source>
</reference>
<feature type="compositionally biased region" description="Low complexity" evidence="1">
    <location>
        <begin position="359"/>
        <end position="370"/>
    </location>
</feature>
<keyword evidence="2" id="KW-0472">Membrane</keyword>
<dbReference type="InterPro" id="IPR016047">
    <property type="entry name" value="M23ase_b-sheet_dom"/>
</dbReference>
<keyword evidence="2" id="KW-1133">Transmembrane helix</keyword>
<evidence type="ECO:0000256" key="2">
    <source>
        <dbReference type="SAM" id="Phobius"/>
    </source>
</evidence>
<protein>
    <submittedName>
        <fullName evidence="5">M23/M56 family metallopeptidase</fullName>
    </submittedName>
</protein>
<feature type="transmembrane region" description="Helical" evidence="2">
    <location>
        <begin position="42"/>
        <end position="63"/>
    </location>
</feature>
<dbReference type="Pfam" id="PF05569">
    <property type="entry name" value="Peptidase_M56"/>
    <property type="match status" value="1"/>
</dbReference>
<comment type="caution">
    <text evidence="5">The sequence shown here is derived from an EMBL/GenBank/DDBJ whole genome shotgun (WGS) entry which is preliminary data.</text>
</comment>
<organism evidence="5 6">
    <name type="scientific">Allofournierella massiliensis</name>
    <dbReference type="NCBI Taxonomy" id="1650663"/>
    <lineage>
        <taxon>Bacteria</taxon>
        <taxon>Bacillati</taxon>
        <taxon>Bacillota</taxon>
        <taxon>Clostridia</taxon>
        <taxon>Eubacteriales</taxon>
        <taxon>Oscillospiraceae</taxon>
        <taxon>Allofournierella</taxon>
    </lineage>
</organism>
<accession>A0ABT7UP14</accession>
<dbReference type="Pfam" id="PF01551">
    <property type="entry name" value="Peptidase_M23"/>
    <property type="match status" value="1"/>
</dbReference>
<reference evidence="5 6" key="1">
    <citation type="submission" date="2023-06" db="EMBL/GenBank/DDBJ databases">
        <title>Identification and characterization of horizontal gene transfer across gut microbiota members of farm animals based on homology search.</title>
        <authorList>
            <person name="Schwarzerova J."/>
            <person name="Nykrynova M."/>
            <person name="Jureckova K."/>
            <person name="Cejkova D."/>
            <person name="Rychlik I."/>
        </authorList>
    </citation>
    <scope>NUCLEOTIDE SEQUENCE [LARGE SCALE GENOMIC DNA]</scope>
    <source>
        <strain evidence="5 6">ET340</strain>
    </source>
</reference>
<feature type="transmembrane region" description="Helical" evidence="2">
    <location>
        <begin position="314"/>
        <end position="335"/>
    </location>
</feature>
<reference evidence="5 6" key="3">
    <citation type="submission" date="2023-06" db="EMBL/GenBank/DDBJ databases">
        <authorList>
            <person name="Zeman M."/>
            <person name="Kubasova T."/>
            <person name="Jahodarova E."/>
            <person name="Nykrynova M."/>
            <person name="Rychlik I."/>
        </authorList>
    </citation>
    <scope>NUCLEOTIDE SEQUENCE [LARGE SCALE GENOMIC DNA]</scope>
    <source>
        <strain evidence="5 6">ET340</strain>
    </source>
</reference>
<sequence length="609" mass="65935">MYELFYTWLLPTSLAGAVAALLGCALTPLLKRLSWRGQRRALGCITGFFLLPVGPLLALAPGLKRSTGLEPVGQALEQAAQAAVHTVNISTQPVMTAPLAQPVEPVQPQLAGQLLAVLPWLWALGAVLFTLWQLVGYWRFCRALRRMRGPLSEAEQSLLRRVSLESGHIAPPKAWVCPGMSTPLLAGVLRPVLYLPQGMDEQALELALRHELAHLNSGDLWGKAALRLACRIHWFNPLCHWQAARMERLCELACDEAAVRGLNTEQRKAYGRVLLAAAAGPLPAGASGMSAGPENLKARLFALFEQRKANRRQMLAAAAGVLAAVCLTACAAAGLSAGVSAEPESLAANGLEQLSFLQQQSQPATREAVPAPMPEPEEKPALAEGQASVQWMREEQSVAGEYEYEQDESLADGQYVIERSATDGLDEVSGWAFYDEQDILVDYQEVDRITLQAPVKGIVRYNGDLNLVRSAVESSEAGQQNAADSETQVSLIWPVPGYTYVSRWMSDYHKGADVIAPSGTQVCAMAAGTVTAAGYHYSYGNYVIIDHEGGVRTLYSHLNDLNVGADTQVKQGAVIGTVGSTGNSTGIHCHVEVYVNGERRSLREWFPEY</sequence>
<gene>
    <name evidence="5" type="ORF">QUW08_04850</name>
</gene>
<dbReference type="EMBL" id="JAUDCL010000006">
    <property type="protein sequence ID" value="MDM8200624.1"/>
    <property type="molecule type" value="Genomic_DNA"/>
</dbReference>
<dbReference type="InterPro" id="IPR052173">
    <property type="entry name" value="Beta-lactam_resp_regulator"/>
</dbReference>
<keyword evidence="2" id="KW-0812">Transmembrane</keyword>
<dbReference type="RefSeq" id="WP_289599364.1">
    <property type="nucleotide sequence ID" value="NZ_JAUDCL010000006.1"/>
</dbReference>
<dbReference type="InterPro" id="IPR011055">
    <property type="entry name" value="Dup_hybrid_motif"/>
</dbReference>
<evidence type="ECO:0000313" key="5">
    <source>
        <dbReference type="EMBL" id="MDM8200624.1"/>
    </source>
</evidence>
<evidence type="ECO:0000259" key="3">
    <source>
        <dbReference type="Pfam" id="PF01551"/>
    </source>
</evidence>